<dbReference type="Pfam" id="PF14094">
    <property type="entry name" value="DUF4272"/>
    <property type="match status" value="1"/>
</dbReference>
<dbReference type="Proteomes" id="UP001216595">
    <property type="component" value="Unassembled WGS sequence"/>
</dbReference>
<reference evidence="1 2" key="1">
    <citation type="submission" date="2023-01" db="EMBL/GenBank/DDBJ databases">
        <title>Novel species of the genus Asticcacaulis isolated from rivers.</title>
        <authorList>
            <person name="Lu H."/>
        </authorList>
    </citation>
    <scope>NUCLEOTIDE SEQUENCE [LARGE SCALE GENOMIC DNA]</scope>
    <source>
        <strain evidence="1 2">DXS10W</strain>
    </source>
</reference>
<evidence type="ECO:0000313" key="1">
    <source>
        <dbReference type="EMBL" id="MDC7694771.1"/>
    </source>
</evidence>
<organism evidence="1 2">
    <name type="scientific">Asticcacaulis currens</name>
    <dbReference type="NCBI Taxonomy" id="2984210"/>
    <lineage>
        <taxon>Bacteria</taxon>
        <taxon>Pseudomonadati</taxon>
        <taxon>Pseudomonadota</taxon>
        <taxon>Alphaproteobacteria</taxon>
        <taxon>Caulobacterales</taxon>
        <taxon>Caulobacteraceae</taxon>
        <taxon>Asticcacaulis</taxon>
    </lineage>
</organism>
<dbReference type="EMBL" id="JAQQKW010000005">
    <property type="protein sequence ID" value="MDC7694771.1"/>
    <property type="molecule type" value="Genomic_DNA"/>
</dbReference>
<sequence>MTPNVTIDAETRKQNSIRLLKARGLPVSDSLPEIEEAADVTIRSGEAIVYRLLCLTAVAQAAFLGRPGPVLPFVGRWKLDPHLTPQERTLLQGDAVSEADAIRFSWRVEAMVPLMWAIGLIDELWFPAEDVNAQEMLDYWQNFAHDDLSRIGHRDVEEILDQADLIYRLHGAVRDGAEGVLPDVVRERHHALNWLIGYEGDDWDDVQTDT</sequence>
<gene>
    <name evidence="1" type="ORF">PQU94_10805</name>
</gene>
<dbReference type="RefSeq" id="WP_272741472.1">
    <property type="nucleotide sequence ID" value="NZ_JAQQKW010000005.1"/>
</dbReference>
<name>A0ABT5IF12_9CAUL</name>
<protein>
    <submittedName>
        <fullName evidence="1">DUF4272 domain-containing protein</fullName>
    </submittedName>
</protein>
<accession>A0ABT5IF12</accession>
<evidence type="ECO:0000313" key="2">
    <source>
        <dbReference type="Proteomes" id="UP001216595"/>
    </source>
</evidence>
<proteinExistence type="predicted"/>
<dbReference type="InterPro" id="IPR025368">
    <property type="entry name" value="DUF4272"/>
</dbReference>
<keyword evidence="2" id="KW-1185">Reference proteome</keyword>
<comment type="caution">
    <text evidence="1">The sequence shown here is derived from an EMBL/GenBank/DDBJ whole genome shotgun (WGS) entry which is preliminary data.</text>
</comment>